<evidence type="ECO:0000259" key="1">
    <source>
        <dbReference type="Pfam" id="PF24911"/>
    </source>
</evidence>
<protein>
    <submittedName>
        <fullName evidence="3">Uncharacterized protein</fullName>
    </submittedName>
</protein>
<dbReference type="AlphaFoldDB" id="A0A1N7PJT3"/>
<dbReference type="Pfam" id="PF24911">
    <property type="entry name" value="YfjL_C"/>
    <property type="match status" value="1"/>
</dbReference>
<dbReference type="InterPro" id="IPR057359">
    <property type="entry name" value="YfjL_N"/>
</dbReference>
<dbReference type="EMBL" id="FTOD01000013">
    <property type="protein sequence ID" value="SIT10874.1"/>
    <property type="molecule type" value="Genomic_DNA"/>
</dbReference>
<dbReference type="Proteomes" id="UP000186795">
    <property type="component" value="Unassembled WGS sequence"/>
</dbReference>
<keyword evidence="4" id="KW-1185">Reference proteome</keyword>
<proteinExistence type="predicted"/>
<gene>
    <name evidence="3" type="ORF">SAMN05421790_1134</name>
</gene>
<dbReference type="InterPro" id="IPR056905">
    <property type="entry name" value="YfjL_C"/>
</dbReference>
<sequence>MKKKVYTVLLVLLVGLVLFLYNAFNGNPVSQLVSKTALENYLAATYPEKELRVDDGFYDFKFGGTYEFDVTEIGSDSNKYEFSVSGFFKPEVTWDGIRDDRLDEKLMDRLSKEAAREITSLLKSEVKNVKSVEVYLEVLKGQLDPDVPWDKTLRLEEGPLEIDVVLDSAQDRKKDFLQHTKKIQSLLNQEGYDYQWVTIIWSDFTEERESGVGKFSTAFGPKTRITLKDIEKEDP</sequence>
<organism evidence="3 4">
    <name type="scientific">Kroppenstedtia eburnea</name>
    <dbReference type="NCBI Taxonomy" id="714067"/>
    <lineage>
        <taxon>Bacteria</taxon>
        <taxon>Bacillati</taxon>
        <taxon>Bacillota</taxon>
        <taxon>Bacilli</taxon>
        <taxon>Bacillales</taxon>
        <taxon>Thermoactinomycetaceae</taxon>
        <taxon>Kroppenstedtia</taxon>
    </lineage>
</organism>
<dbReference type="RefSeq" id="WP_076526143.1">
    <property type="nucleotide sequence ID" value="NZ_CP048103.1"/>
</dbReference>
<evidence type="ECO:0000313" key="3">
    <source>
        <dbReference type="EMBL" id="SIT10874.1"/>
    </source>
</evidence>
<feature type="domain" description="YfjL-like C-terminal" evidence="1">
    <location>
        <begin position="113"/>
        <end position="231"/>
    </location>
</feature>
<evidence type="ECO:0000259" key="2">
    <source>
        <dbReference type="Pfam" id="PF25425"/>
    </source>
</evidence>
<accession>A0A1N7PJT3</accession>
<dbReference type="Pfam" id="PF25425">
    <property type="entry name" value="YfjL_N"/>
    <property type="match status" value="1"/>
</dbReference>
<feature type="domain" description="YfjL-like N-terminal" evidence="2">
    <location>
        <begin position="1"/>
        <end position="96"/>
    </location>
</feature>
<dbReference type="OrthoDB" id="2450450at2"/>
<reference evidence="4" key="1">
    <citation type="submission" date="2017-01" db="EMBL/GenBank/DDBJ databases">
        <authorList>
            <person name="Varghese N."/>
            <person name="Submissions S."/>
        </authorList>
    </citation>
    <scope>NUCLEOTIDE SEQUENCE [LARGE SCALE GENOMIC DNA]</scope>
    <source>
        <strain evidence="4">DSM 45196</strain>
    </source>
</reference>
<name>A0A1N7PJT3_9BACL</name>
<evidence type="ECO:0000313" key="4">
    <source>
        <dbReference type="Proteomes" id="UP000186795"/>
    </source>
</evidence>